<proteinExistence type="predicted"/>
<dbReference type="EMBL" id="JNBR01000343">
    <property type="protein sequence ID" value="OQR94969.1"/>
    <property type="molecule type" value="Genomic_DNA"/>
</dbReference>
<protein>
    <recommendedName>
        <fullName evidence="4">Transmembrane protein</fullName>
    </recommendedName>
</protein>
<sequence>MSTPVVPINLSPTAEDAHLKQSRAAWMELQRLRLLQRMTPLLGYVVCFLILFDSITNNWSLNDYTGNASHFRTPVLNVAEVGDVGAQYSFPITIATEPITPAGIWMSYYSVHQLAVIDPDMYLLTAGKFTVNDAMLQSKQNLCPILVNTYILGASTNLGAVKLAEAMDYMTYVQGNIFAAYDMSTLPSDVSVSTLTSLGFVPTRLGSDLRLTSAFAVANTTTTAPTSVNVSLYRIYSKSFCSACVPIAELGLLTCTLDYTYNATSRKLVVSSSRGIRGSVHEVGVLLQKGGFVSAAVYIKILSLLWVIVSFGASRKTTRWIEVETWFGLPWYAKLWYTVAPPIFRYSSSAVSISSFYYNCDGFVIMYSIAVILDMNASLVYAREVNVYNDLSPNGLMALQLYSMGVRFLWVNCLVLKAFKIAFHYLSSAQATGDNRLVRFCNLSSVFFVYISGIALLNVNQLIEVNNSARIDIAIYNQKLDDVHLDVFDSWFVRALPIVFSIGVMNLAFVLCFNHAVFYLWWRKLGRNTLARQFMYNSTAILVEMFEPKNFKSVESDVTAIAPLVVPARSLCTLQWLLTCHLMRFGLTESPQVLKAIASRSSRKADGDLFMIVQDSDGNVRLYDAHKAEVQSLGMEVKILNDTNYLIG</sequence>
<evidence type="ECO:0000313" key="3">
    <source>
        <dbReference type="Proteomes" id="UP000243579"/>
    </source>
</evidence>
<name>A0A1V9ZAG3_ACHHY</name>
<keyword evidence="1" id="KW-0812">Transmembrane</keyword>
<gene>
    <name evidence="2" type="ORF">ACHHYP_00786</name>
</gene>
<accession>A0A1V9ZAG3</accession>
<dbReference type="Proteomes" id="UP000243579">
    <property type="component" value="Unassembled WGS sequence"/>
</dbReference>
<feature type="transmembrane region" description="Helical" evidence="1">
    <location>
        <begin position="356"/>
        <end position="381"/>
    </location>
</feature>
<feature type="transmembrane region" description="Helical" evidence="1">
    <location>
        <begin position="401"/>
        <end position="419"/>
    </location>
</feature>
<feature type="transmembrane region" description="Helical" evidence="1">
    <location>
        <begin position="498"/>
        <end position="522"/>
    </location>
</feature>
<evidence type="ECO:0000313" key="2">
    <source>
        <dbReference type="EMBL" id="OQR94969.1"/>
    </source>
</evidence>
<reference evidence="2 3" key="1">
    <citation type="journal article" date="2014" name="Genome Biol. Evol.">
        <title>The secreted proteins of Achlya hypogyna and Thraustotheca clavata identify the ancestral oomycete secretome and reveal gene acquisitions by horizontal gene transfer.</title>
        <authorList>
            <person name="Misner I."/>
            <person name="Blouin N."/>
            <person name="Leonard G."/>
            <person name="Richards T.A."/>
            <person name="Lane C.E."/>
        </authorList>
    </citation>
    <scope>NUCLEOTIDE SEQUENCE [LARGE SCALE GENOMIC DNA]</scope>
    <source>
        <strain evidence="2 3">ATCC 48635</strain>
    </source>
</reference>
<evidence type="ECO:0008006" key="4">
    <source>
        <dbReference type="Google" id="ProtNLM"/>
    </source>
</evidence>
<dbReference type="AlphaFoldDB" id="A0A1V9ZAG3"/>
<feature type="transmembrane region" description="Helical" evidence="1">
    <location>
        <begin position="440"/>
        <end position="459"/>
    </location>
</feature>
<organism evidence="2 3">
    <name type="scientific">Achlya hypogyna</name>
    <name type="common">Oomycete</name>
    <name type="synonym">Protoachlya hypogyna</name>
    <dbReference type="NCBI Taxonomy" id="1202772"/>
    <lineage>
        <taxon>Eukaryota</taxon>
        <taxon>Sar</taxon>
        <taxon>Stramenopiles</taxon>
        <taxon>Oomycota</taxon>
        <taxon>Saprolegniomycetes</taxon>
        <taxon>Saprolegniales</taxon>
        <taxon>Achlyaceae</taxon>
        <taxon>Achlya</taxon>
    </lineage>
</organism>
<keyword evidence="1" id="KW-0472">Membrane</keyword>
<dbReference type="OrthoDB" id="75355at2759"/>
<comment type="caution">
    <text evidence="2">The sequence shown here is derived from an EMBL/GenBank/DDBJ whole genome shotgun (WGS) entry which is preliminary data.</text>
</comment>
<keyword evidence="1" id="KW-1133">Transmembrane helix</keyword>
<keyword evidence="3" id="KW-1185">Reference proteome</keyword>
<feature type="transmembrane region" description="Helical" evidence="1">
    <location>
        <begin position="292"/>
        <end position="313"/>
    </location>
</feature>
<evidence type="ECO:0000256" key="1">
    <source>
        <dbReference type="SAM" id="Phobius"/>
    </source>
</evidence>